<evidence type="ECO:0000256" key="6">
    <source>
        <dbReference type="SAM" id="Coils"/>
    </source>
</evidence>
<evidence type="ECO:0000256" key="7">
    <source>
        <dbReference type="SAM" id="MobiDB-lite"/>
    </source>
</evidence>
<dbReference type="PANTHER" id="PTHR11945">
    <property type="entry name" value="MADS BOX PROTEIN"/>
    <property type="match status" value="1"/>
</dbReference>
<evidence type="ECO:0000313" key="9">
    <source>
        <dbReference type="EMBL" id="KAF3449904.1"/>
    </source>
</evidence>
<dbReference type="AlphaFoldDB" id="A0A8K0HD06"/>
<protein>
    <recommendedName>
        <fullName evidence="8">MADS-box domain-containing protein</fullName>
    </recommendedName>
</protein>
<reference evidence="9" key="1">
    <citation type="submission" date="2020-03" db="EMBL/GenBank/DDBJ databases">
        <title>A high-quality chromosome-level genome assembly of a woody plant with both climbing and erect habits, Rhamnella rubrinervis.</title>
        <authorList>
            <person name="Lu Z."/>
            <person name="Yang Y."/>
            <person name="Zhu X."/>
            <person name="Sun Y."/>
        </authorList>
    </citation>
    <scope>NUCLEOTIDE SEQUENCE</scope>
    <source>
        <strain evidence="9">BYM</strain>
        <tissue evidence="9">Leaf</tissue>
    </source>
</reference>
<dbReference type="SUPFAM" id="SSF55455">
    <property type="entry name" value="SRF-like"/>
    <property type="match status" value="1"/>
</dbReference>
<dbReference type="PRINTS" id="PR00404">
    <property type="entry name" value="MADSDOMAIN"/>
</dbReference>
<organism evidence="9 10">
    <name type="scientific">Rhamnella rubrinervis</name>
    <dbReference type="NCBI Taxonomy" id="2594499"/>
    <lineage>
        <taxon>Eukaryota</taxon>
        <taxon>Viridiplantae</taxon>
        <taxon>Streptophyta</taxon>
        <taxon>Embryophyta</taxon>
        <taxon>Tracheophyta</taxon>
        <taxon>Spermatophyta</taxon>
        <taxon>Magnoliopsida</taxon>
        <taxon>eudicotyledons</taxon>
        <taxon>Gunneridae</taxon>
        <taxon>Pentapetalae</taxon>
        <taxon>rosids</taxon>
        <taxon>fabids</taxon>
        <taxon>Rosales</taxon>
        <taxon>Rhamnaceae</taxon>
        <taxon>rhamnoid group</taxon>
        <taxon>Rhamneae</taxon>
        <taxon>Rhamnella</taxon>
    </lineage>
</organism>
<dbReference type="InterPro" id="IPR002100">
    <property type="entry name" value="TF_MADSbox"/>
</dbReference>
<feature type="domain" description="MADS-box" evidence="8">
    <location>
        <begin position="8"/>
        <end position="68"/>
    </location>
</feature>
<gene>
    <name evidence="9" type="ORF">FNV43_RR05983</name>
</gene>
<dbReference type="InterPro" id="IPR036879">
    <property type="entry name" value="TF_MADSbox_sf"/>
</dbReference>
<dbReference type="OrthoDB" id="1150385at2759"/>
<comment type="subcellular location">
    <subcellularLocation>
        <location evidence="1">Nucleus</location>
    </subcellularLocation>
</comment>
<evidence type="ECO:0000256" key="5">
    <source>
        <dbReference type="ARBA" id="ARBA00023242"/>
    </source>
</evidence>
<feature type="region of interest" description="Disordered" evidence="7">
    <location>
        <begin position="173"/>
        <end position="200"/>
    </location>
</feature>
<dbReference type="FunFam" id="3.40.1810.10:FF:000006">
    <property type="entry name" value="Agamous-like MADS-box protein AGL62"/>
    <property type="match status" value="1"/>
</dbReference>
<dbReference type="SMART" id="SM00432">
    <property type="entry name" value="MADS"/>
    <property type="match status" value="1"/>
</dbReference>
<feature type="coiled-coil region" evidence="6">
    <location>
        <begin position="98"/>
        <end position="125"/>
    </location>
</feature>
<dbReference type="GO" id="GO:0046983">
    <property type="term" value="F:protein dimerization activity"/>
    <property type="evidence" value="ECO:0007669"/>
    <property type="project" value="InterPro"/>
</dbReference>
<evidence type="ECO:0000313" key="10">
    <source>
        <dbReference type="Proteomes" id="UP000796880"/>
    </source>
</evidence>
<sequence>MEGIKKTRGRQKIEMKLIKNEEDRSITFSKRKSGIFKKASEISTLCGAQVGVVIFSSSGKPLSYANPSIDSLANRFLNQLEEDDETHPLVEIHRQMRLEKLNKEYNQLKTDLEAVKEKGKELKRLAKERGEEKGWWEAPIDELGVEEVEELMESIEDFHLVLTNHLAERACSNKNGNKPLHGGAAGTSGQGNNNSNSPFVIDAKENDFDLFF</sequence>
<keyword evidence="3" id="KW-0238">DNA-binding</keyword>
<comment type="caution">
    <text evidence="9">The sequence shown here is derived from an EMBL/GenBank/DDBJ whole genome shotgun (WGS) entry which is preliminary data.</text>
</comment>
<dbReference type="PROSITE" id="PS50066">
    <property type="entry name" value="MADS_BOX_2"/>
    <property type="match status" value="1"/>
</dbReference>
<dbReference type="GO" id="GO:0005634">
    <property type="term" value="C:nucleus"/>
    <property type="evidence" value="ECO:0007669"/>
    <property type="project" value="UniProtKB-SubCell"/>
</dbReference>
<keyword evidence="4" id="KW-0804">Transcription</keyword>
<keyword evidence="6" id="KW-0175">Coiled coil</keyword>
<dbReference type="PANTHER" id="PTHR11945:SF725">
    <property type="entry name" value="AGAMOUS-LIKE 58-RELATED"/>
    <property type="match status" value="1"/>
</dbReference>
<evidence type="ECO:0000256" key="3">
    <source>
        <dbReference type="ARBA" id="ARBA00023125"/>
    </source>
</evidence>
<evidence type="ECO:0000256" key="1">
    <source>
        <dbReference type="ARBA" id="ARBA00004123"/>
    </source>
</evidence>
<proteinExistence type="predicted"/>
<evidence type="ECO:0000259" key="8">
    <source>
        <dbReference type="PROSITE" id="PS50066"/>
    </source>
</evidence>
<keyword evidence="2" id="KW-0805">Transcription regulation</keyword>
<evidence type="ECO:0000256" key="4">
    <source>
        <dbReference type="ARBA" id="ARBA00023163"/>
    </source>
</evidence>
<dbReference type="Pfam" id="PF00319">
    <property type="entry name" value="SRF-TF"/>
    <property type="match status" value="1"/>
</dbReference>
<name>A0A8K0HD06_9ROSA</name>
<dbReference type="GO" id="GO:0000981">
    <property type="term" value="F:DNA-binding transcription factor activity, RNA polymerase II-specific"/>
    <property type="evidence" value="ECO:0007669"/>
    <property type="project" value="TreeGrafter"/>
</dbReference>
<dbReference type="GO" id="GO:0000978">
    <property type="term" value="F:RNA polymerase II cis-regulatory region sequence-specific DNA binding"/>
    <property type="evidence" value="ECO:0007669"/>
    <property type="project" value="TreeGrafter"/>
</dbReference>
<keyword evidence="5" id="KW-0539">Nucleus</keyword>
<evidence type="ECO:0000256" key="2">
    <source>
        <dbReference type="ARBA" id="ARBA00023015"/>
    </source>
</evidence>
<dbReference type="Gene3D" id="3.40.1810.10">
    <property type="entry name" value="Transcription factor, MADS-box"/>
    <property type="match status" value="1"/>
</dbReference>
<dbReference type="Proteomes" id="UP000796880">
    <property type="component" value="Unassembled WGS sequence"/>
</dbReference>
<keyword evidence="10" id="KW-1185">Reference proteome</keyword>
<dbReference type="EMBL" id="VOIH02000003">
    <property type="protein sequence ID" value="KAF3449904.1"/>
    <property type="molecule type" value="Genomic_DNA"/>
</dbReference>
<accession>A0A8K0HD06</accession>